<evidence type="ECO:0000313" key="3">
    <source>
        <dbReference type="Proteomes" id="UP000185744"/>
    </source>
</evidence>
<reference evidence="2" key="1">
    <citation type="submission" date="2016-12" db="EMBL/GenBank/DDBJ databases">
        <title>Discovery of methanogenic haloarchaea.</title>
        <authorList>
            <person name="Sorokin D.Y."/>
            <person name="Makarova K.S."/>
            <person name="Abbas B."/>
            <person name="Ferrer M."/>
            <person name="Golyshin P.N."/>
        </authorList>
    </citation>
    <scope>NUCLEOTIDE SEQUENCE [LARGE SCALE GENOMIC DNA]</scope>
    <source>
        <strain evidence="2">HMET1</strain>
    </source>
</reference>
<dbReference type="CDD" id="cd00880">
    <property type="entry name" value="Era_like"/>
    <property type="match status" value="1"/>
</dbReference>
<dbReference type="GO" id="GO:0005737">
    <property type="term" value="C:cytoplasm"/>
    <property type="evidence" value="ECO:0007669"/>
    <property type="project" value="TreeGrafter"/>
</dbReference>
<dbReference type="GO" id="GO:0030488">
    <property type="term" value="P:tRNA methylation"/>
    <property type="evidence" value="ECO:0007669"/>
    <property type="project" value="TreeGrafter"/>
</dbReference>
<dbReference type="PANTHER" id="PTHR42714">
    <property type="entry name" value="TRNA MODIFICATION GTPASE GTPBP3"/>
    <property type="match status" value="1"/>
</dbReference>
<dbReference type="InParanoid" id="A0A1Q6DUZ8"/>
<dbReference type="GO" id="GO:0005525">
    <property type="term" value="F:GTP binding"/>
    <property type="evidence" value="ECO:0007669"/>
    <property type="project" value="InterPro"/>
</dbReference>
<comment type="caution">
    <text evidence="2">The sequence shown here is derived from an EMBL/GenBank/DDBJ whole genome shotgun (WGS) entry which is preliminary data.</text>
</comment>
<dbReference type="AlphaFoldDB" id="A0A1Q6DUZ8"/>
<protein>
    <submittedName>
        <fullName evidence="2">GTPase SAR1</fullName>
    </submittedName>
</protein>
<dbReference type="InterPro" id="IPR006073">
    <property type="entry name" value="GTP-bd"/>
</dbReference>
<organism evidence="2 3">
    <name type="scientific">Methanohalarchaeum thermophilum</name>
    <dbReference type="NCBI Taxonomy" id="1903181"/>
    <lineage>
        <taxon>Archaea</taxon>
        <taxon>Methanobacteriati</taxon>
        <taxon>Methanobacteriota</taxon>
        <taxon>Methanonatronarchaeia</taxon>
        <taxon>Methanonatronarchaeales</taxon>
        <taxon>Methanonatronarchaeaceae</taxon>
        <taxon>Candidatus Methanohalarchaeum</taxon>
    </lineage>
</organism>
<dbReference type="GO" id="GO:0002098">
    <property type="term" value="P:tRNA wobble uridine modification"/>
    <property type="evidence" value="ECO:0007669"/>
    <property type="project" value="TreeGrafter"/>
</dbReference>
<name>A0A1Q6DUZ8_METT1</name>
<dbReference type="Pfam" id="PF01926">
    <property type="entry name" value="MMR_HSR1"/>
    <property type="match status" value="1"/>
</dbReference>
<accession>A0A1Q6DUZ8</accession>
<gene>
    <name evidence="2" type="ORF">BTN85_0685</name>
</gene>
<dbReference type="PRINTS" id="PR00449">
    <property type="entry name" value="RASTRNSFRMNG"/>
</dbReference>
<feature type="domain" description="G" evidence="1">
    <location>
        <begin position="26"/>
        <end position="170"/>
    </location>
</feature>
<proteinExistence type="predicted"/>
<dbReference type="STRING" id="1903181.BTN85_0685"/>
<dbReference type="EMBL" id="MSDW01000001">
    <property type="protein sequence ID" value="OKY78199.1"/>
    <property type="molecule type" value="Genomic_DNA"/>
</dbReference>
<evidence type="ECO:0000313" key="2">
    <source>
        <dbReference type="EMBL" id="OKY78199.1"/>
    </source>
</evidence>
<dbReference type="SUPFAM" id="SSF52540">
    <property type="entry name" value="P-loop containing nucleoside triphosphate hydrolases"/>
    <property type="match status" value="1"/>
</dbReference>
<dbReference type="Proteomes" id="UP000185744">
    <property type="component" value="Unassembled WGS sequence"/>
</dbReference>
<evidence type="ECO:0000259" key="1">
    <source>
        <dbReference type="Pfam" id="PF01926"/>
    </source>
</evidence>
<dbReference type="InterPro" id="IPR027417">
    <property type="entry name" value="P-loop_NTPase"/>
</dbReference>
<dbReference type="PANTHER" id="PTHR42714:SF6">
    <property type="entry name" value="TRANSLATION INITIATION FACTOR IF-2"/>
    <property type="match status" value="1"/>
</dbReference>
<dbReference type="FunCoup" id="A0A1Q6DUZ8">
    <property type="interactions" value="14"/>
</dbReference>
<dbReference type="InterPro" id="IPR005225">
    <property type="entry name" value="Small_GTP-bd"/>
</dbReference>
<dbReference type="Gene3D" id="3.40.50.300">
    <property type="entry name" value="P-loop containing nucleotide triphosphate hydrolases"/>
    <property type="match status" value="1"/>
</dbReference>
<dbReference type="NCBIfam" id="TIGR00231">
    <property type="entry name" value="small_GTP"/>
    <property type="match status" value="1"/>
</dbReference>
<keyword evidence="3" id="KW-1185">Reference proteome</keyword>
<sequence>MGILDWFYKRKLSRWLKKLFNKEKAKIGLYGPPNAGKTTLANKIVRDWSGDVLGPVSEIPHETRKTKMEEGIEINSNNASLELDIIDTPGITTKVDFEDFVKKYELDEEEAKRRAREATEGVVDAINWLDDVDAILLIMDSTKDPYNQVNVTMIGNMEARKIPFIIVANKVDLEDSSPENIDDAFPDHPVVPISALEGENVEELYNKMISHFG</sequence>